<evidence type="ECO:0000256" key="6">
    <source>
        <dbReference type="ARBA" id="ARBA00022676"/>
    </source>
</evidence>
<dbReference type="GO" id="GO:0031501">
    <property type="term" value="C:mannosyltransferase complex"/>
    <property type="evidence" value="ECO:0007669"/>
    <property type="project" value="TreeGrafter"/>
</dbReference>
<dbReference type="GO" id="GO:0000009">
    <property type="term" value="F:alpha-1,6-mannosyltransferase activity"/>
    <property type="evidence" value="ECO:0007669"/>
    <property type="project" value="InterPro"/>
</dbReference>
<dbReference type="AlphaFoldDB" id="A0A139AKM8"/>
<accession>A0A139AKM8</accession>
<feature type="transmembrane region" description="Helical" evidence="12">
    <location>
        <begin position="417"/>
        <end position="437"/>
    </location>
</feature>
<feature type="transmembrane region" description="Helical" evidence="12">
    <location>
        <begin position="192"/>
        <end position="218"/>
    </location>
</feature>
<dbReference type="GO" id="GO:0006506">
    <property type="term" value="P:GPI anchor biosynthetic process"/>
    <property type="evidence" value="ECO:0007669"/>
    <property type="project" value="UniProtKB-UniPathway"/>
</dbReference>
<keyword evidence="8 12" id="KW-0812">Transmembrane</keyword>
<sequence length="440" mass="48222">MSVLETSRAVLAIDEMLQSLFKWDSIHFHGVGKMKLANGSGQVEHHKGPGFMNIDVASPTYLYEQQLAFFPLLPGLLRLGNAAYTILDPSNSLLPASTVYLIAGVIFTNSCFVFSVRSLFRLSMKLQASNQSLATVACILYCLSPAGIFLSAIYTESPFNCFTLQALNCYSDLLQNVTVAFPKRLQTAATTVMYLVLATAIRSNGAATAGLLWGWYALMGLGAERRESGTFSAISIVRLALRAFASLILLLLSISPLIAFQYWATRAMCVGETPRPWCSDTIPVPYAFVQKFYWGNGLFAYWTLNNAGYFVLASGMLLWCFYSVYSYGREVVSSFRITIGIDDAHTTQDHGPANLALTPIVLLHAFLTISCLVSMHVQILTRLVSGLPTLYWAAAKWCLNEDSRGGREVLNEGRFKMVLLCVMGYAAAGAVLFGAFLPPA</sequence>
<dbReference type="GO" id="GO:0004376">
    <property type="term" value="F:GPI mannosyltransferase activity"/>
    <property type="evidence" value="ECO:0007669"/>
    <property type="project" value="InterPro"/>
</dbReference>
<dbReference type="OrthoDB" id="10252502at2759"/>
<dbReference type="EC" id="2.4.1.-" evidence="12"/>
<evidence type="ECO:0000256" key="7">
    <source>
        <dbReference type="ARBA" id="ARBA00022679"/>
    </source>
</evidence>
<dbReference type="InterPro" id="IPR007315">
    <property type="entry name" value="PIG-V/Gpi18"/>
</dbReference>
<proteinExistence type="inferred from homology"/>
<feature type="transmembrane region" description="Helical" evidence="12">
    <location>
        <begin position="99"/>
        <end position="120"/>
    </location>
</feature>
<evidence type="ECO:0000256" key="4">
    <source>
        <dbReference type="ARBA" id="ARBA00013795"/>
    </source>
</evidence>
<protein>
    <recommendedName>
        <fullName evidence="4 12">GPI mannosyltransferase 2</fullName>
        <ecNumber evidence="12">2.4.1.-</ecNumber>
    </recommendedName>
</protein>
<reference evidence="13 14" key="1">
    <citation type="journal article" date="2015" name="Genome Biol. Evol.">
        <title>Phylogenomic analyses indicate that early fungi evolved digesting cell walls of algal ancestors of land plants.</title>
        <authorList>
            <person name="Chang Y."/>
            <person name="Wang S."/>
            <person name="Sekimoto S."/>
            <person name="Aerts A.L."/>
            <person name="Choi C."/>
            <person name="Clum A."/>
            <person name="LaButti K.M."/>
            <person name="Lindquist E.A."/>
            <person name="Yee Ngan C."/>
            <person name="Ohm R.A."/>
            <person name="Salamov A.A."/>
            <person name="Grigoriev I.V."/>
            <person name="Spatafora J.W."/>
            <person name="Berbee M.L."/>
        </authorList>
    </citation>
    <scope>NUCLEOTIDE SEQUENCE [LARGE SCALE GENOMIC DNA]</scope>
    <source>
        <strain evidence="13 14">JEL478</strain>
    </source>
</reference>
<dbReference type="PANTHER" id="PTHR12468:SF2">
    <property type="entry name" value="GPI MANNOSYLTRANSFERASE 2"/>
    <property type="match status" value="1"/>
</dbReference>
<dbReference type="PANTHER" id="PTHR12468">
    <property type="entry name" value="GPI MANNOSYLTRANSFERASE 2"/>
    <property type="match status" value="1"/>
</dbReference>
<comment type="subcellular location">
    <subcellularLocation>
        <location evidence="1 12">Endoplasmic reticulum membrane</location>
        <topology evidence="1 12">Multi-pass membrane protein</topology>
    </subcellularLocation>
</comment>
<organism evidence="13 14">
    <name type="scientific">Gonapodya prolifera (strain JEL478)</name>
    <name type="common">Monoblepharis prolifera</name>
    <dbReference type="NCBI Taxonomy" id="1344416"/>
    <lineage>
        <taxon>Eukaryota</taxon>
        <taxon>Fungi</taxon>
        <taxon>Fungi incertae sedis</taxon>
        <taxon>Chytridiomycota</taxon>
        <taxon>Chytridiomycota incertae sedis</taxon>
        <taxon>Monoblepharidomycetes</taxon>
        <taxon>Monoblepharidales</taxon>
        <taxon>Gonapodyaceae</taxon>
        <taxon>Gonapodya</taxon>
    </lineage>
</organism>
<keyword evidence="10 12" id="KW-1133">Transmembrane helix</keyword>
<comment type="pathway">
    <text evidence="2 12">Glycolipid biosynthesis; glycosylphosphatidylinositol-anchor biosynthesis.</text>
</comment>
<evidence type="ECO:0000256" key="10">
    <source>
        <dbReference type="ARBA" id="ARBA00022989"/>
    </source>
</evidence>
<evidence type="ECO:0000256" key="5">
    <source>
        <dbReference type="ARBA" id="ARBA00022502"/>
    </source>
</evidence>
<evidence type="ECO:0000313" key="13">
    <source>
        <dbReference type="EMBL" id="KXS17326.1"/>
    </source>
</evidence>
<keyword evidence="9 12" id="KW-0256">Endoplasmic reticulum</keyword>
<evidence type="ECO:0000256" key="11">
    <source>
        <dbReference type="ARBA" id="ARBA00023136"/>
    </source>
</evidence>
<evidence type="ECO:0000313" key="14">
    <source>
        <dbReference type="Proteomes" id="UP000070544"/>
    </source>
</evidence>
<comment type="similarity">
    <text evidence="3 12">Belongs to the PIGV family.</text>
</comment>
<dbReference type="Pfam" id="PF04188">
    <property type="entry name" value="Mannosyl_trans2"/>
    <property type="match status" value="1"/>
</dbReference>
<dbReference type="Proteomes" id="UP000070544">
    <property type="component" value="Unassembled WGS sequence"/>
</dbReference>
<evidence type="ECO:0000256" key="12">
    <source>
        <dbReference type="RuleBase" id="RU363112"/>
    </source>
</evidence>
<dbReference type="GO" id="GO:0005789">
    <property type="term" value="C:endoplasmic reticulum membrane"/>
    <property type="evidence" value="ECO:0007669"/>
    <property type="project" value="UniProtKB-SubCell"/>
</dbReference>
<keyword evidence="5 12" id="KW-0337">GPI-anchor biosynthesis</keyword>
<comment type="function">
    <text evidence="12">Mannosyltransferase involved in glycosylphosphatidylinositol-anchor biosynthesis.</text>
</comment>
<evidence type="ECO:0000256" key="1">
    <source>
        <dbReference type="ARBA" id="ARBA00004477"/>
    </source>
</evidence>
<keyword evidence="6 12" id="KW-0328">Glycosyltransferase</keyword>
<keyword evidence="11 12" id="KW-0472">Membrane</keyword>
<dbReference type="EMBL" id="KQ965747">
    <property type="protein sequence ID" value="KXS17326.1"/>
    <property type="molecule type" value="Genomic_DNA"/>
</dbReference>
<evidence type="ECO:0000256" key="9">
    <source>
        <dbReference type="ARBA" id="ARBA00022824"/>
    </source>
</evidence>
<comment type="caution">
    <text evidence="12">Lacks conserved residue(s) required for the propagation of feature annotation.</text>
</comment>
<evidence type="ECO:0000256" key="2">
    <source>
        <dbReference type="ARBA" id="ARBA00004687"/>
    </source>
</evidence>
<keyword evidence="7 12" id="KW-0808">Transferase</keyword>
<feature type="transmembrane region" description="Helical" evidence="12">
    <location>
        <begin position="307"/>
        <end position="327"/>
    </location>
</feature>
<feature type="transmembrane region" description="Helical" evidence="12">
    <location>
        <begin position="239"/>
        <end position="264"/>
    </location>
</feature>
<dbReference type="OMA" id="GALFIWC"/>
<evidence type="ECO:0000256" key="3">
    <source>
        <dbReference type="ARBA" id="ARBA00008698"/>
    </source>
</evidence>
<dbReference type="STRING" id="1344416.A0A139AKM8"/>
<dbReference type="UniPathway" id="UPA00196"/>
<name>A0A139AKM8_GONPJ</name>
<gene>
    <name evidence="13" type="ORF">M427DRAFT_68462</name>
</gene>
<feature type="transmembrane region" description="Helical" evidence="12">
    <location>
        <begin position="132"/>
        <end position="154"/>
    </location>
</feature>
<evidence type="ECO:0000256" key="8">
    <source>
        <dbReference type="ARBA" id="ARBA00022692"/>
    </source>
</evidence>
<keyword evidence="14" id="KW-1185">Reference proteome</keyword>